<evidence type="ECO:0000256" key="2">
    <source>
        <dbReference type="ARBA" id="ARBA00023136"/>
    </source>
</evidence>
<dbReference type="AlphaFoldDB" id="K6Z1M1"/>
<dbReference type="Pfam" id="PF07715">
    <property type="entry name" value="Plug"/>
    <property type="match status" value="1"/>
</dbReference>
<evidence type="ECO:0000313" key="8">
    <source>
        <dbReference type="EMBL" id="GAC30126.1"/>
    </source>
</evidence>
<dbReference type="OrthoDB" id="176248at2"/>
<keyword evidence="4" id="KW-0798">TonB box</keyword>
<dbReference type="SUPFAM" id="SSF56935">
    <property type="entry name" value="Porins"/>
    <property type="match status" value="1"/>
</dbReference>
<dbReference type="InterPro" id="IPR037066">
    <property type="entry name" value="Plug_dom_sf"/>
</dbReference>
<dbReference type="InterPro" id="IPR036942">
    <property type="entry name" value="Beta-barrel_TonB_sf"/>
</dbReference>
<dbReference type="InterPro" id="IPR012910">
    <property type="entry name" value="Plug_dom"/>
</dbReference>
<dbReference type="EMBL" id="BAEQ01000053">
    <property type="protein sequence ID" value="GAC30126.1"/>
    <property type="molecule type" value="Genomic_DNA"/>
</dbReference>
<proteinExistence type="inferred from homology"/>
<dbReference type="Gene3D" id="2.40.170.20">
    <property type="entry name" value="TonB-dependent receptor, beta-barrel domain"/>
    <property type="match status" value="1"/>
</dbReference>
<accession>K6Z1M1</accession>
<dbReference type="STRING" id="1121922.GCA_000428905_01019"/>
<feature type="domain" description="TonB-dependent receptor-like beta-barrel" evidence="6">
    <location>
        <begin position="565"/>
        <end position="1022"/>
    </location>
</feature>
<dbReference type="PANTHER" id="PTHR47234:SF2">
    <property type="entry name" value="TONB-DEPENDENT RECEPTOR"/>
    <property type="match status" value="1"/>
</dbReference>
<dbReference type="Gene3D" id="2.170.130.10">
    <property type="entry name" value="TonB-dependent receptor, plug domain"/>
    <property type="match status" value="1"/>
</dbReference>
<evidence type="ECO:0000256" key="3">
    <source>
        <dbReference type="ARBA" id="ARBA00023237"/>
    </source>
</evidence>
<evidence type="ECO:0000256" key="4">
    <source>
        <dbReference type="RuleBase" id="RU003357"/>
    </source>
</evidence>
<feature type="signal peptide" evidence="5">
    <location>
        <begin position="1"/>
        <end position="30"/>
    </location>
</feature>
<comment type="subcellular location">
    <subcellularLocation>
        <location evidence="1 4">Cell outer membrane</location>
    </subcellularLocation>
</comment>
<name>K6Z1M1_9ALTE</name>
<feature type="domain" description="TonB-dependent receptor plug" evidence="7">
    <location>
        <begin position="86"/>
        <end position="181"/>
    </location>
</feature>
<dbReference type="Pfam" id="PF00593">
    <property type="entry name" value="TonB_dep_Rec_b-barrel"/>
    <property type="match status" value="1"/>
</dbReference>
<comment type="caution">
    <text evidence="8">The sequence shown here is derived from an EMBL/GenBank/DDBJ whole genome shotgun (WGS) entry which is preliminary data.</text>
</comment>
<protein>
    <submittedName>
        <fullName evidence="8">TonB-dependent receptor</fullName>
    </submittedName>
</protein>
<feature type="chain" id="PRO_5003897814" evidence="5">
    <location>
        <begin position="31"/>
        <end position="1062"/>
    </location>
</feature>
<dbReference type="InterPro" id="IPR000531">
    <property type="entry name" value="Beta-barrel_TonB"/>
</dbReference>
<dbReference type="Proteomes" id="UP000006251">
    <property type="component" value="Unassembled WGS sequence"/>
</dbReference>
<gene>
    <name evidence="8" type="ORF">GPAL_3275</name>
</gene>
<keyword evidence="5" id="KW-0732">Signal</keyword>
<keyword evidence="2 4" id="KW-0472">Membrane</keyword>
<evidence type="ECO:0000256" key="1">
    <source>
        <dbReference type="ARBA" id="ARBA00004442"/>
    </source>
</evidence>
<evidence type="ECO:0000313" key="9">
    <source>
        <dbReference type="Proteomes" id="UP000006251"/>
    </source>
</evidence>
<dbReference type="RefSeq" id="WP_006013909.1">
    <property type="nucleotide sequence ID" value="NZ_BAEQ01000053.1"/>
</dbReference>
<evidence type="ECO:0000259" key="6">
    <source>
        <dbReference type="Pfam" id="PF00593"/>
    </source>
</evidence>
<dbReference type="PANTHER" id="PTHR47234">
    <property type="match status" value="1"/>
</dbReference>
<keyword evidence="3" id="KW-0998">Cell outer membrane</keyword>
<sequence length="1062" mass="115392">MNQSNDTKLHKVSLAVLVALGCLAAPNVYAQETDSLLEEEDEEVKEVVERIAVTGSRLKREEFSNASPIQIISGDISRELGMFDTSEMLQSASQSAGQQIDNTFSGFVLDNGPGAATVGFRGLGAARTLVLINGRRVAPAGVGGAPTSPDLNLIPSVLIDRIENLFDGASAVYGSDAIAGVSNVILRSNVEGFDFQATLAAPNEGGEQTILSAMYGMSGDNYSFNIAAEYNERRSQTFAESEYVNECTEFVYEGDDGNIYGDYRGIGPNTTPPDACDIFPLSNRMSIPFFGSVYRTEGSTNIGIPNWSDSTSGLGNAAFFPGFVTEVDTNGDGIIDNAIWDGNGDGFLDFNFQDPYYSLERSDYVNSRDWVSPLKRLSLYANGDYLLQDDNDTRIFYEALYAQRDTNVFSPGGQFFESVSAENPFNPCGTDIENGIDCRAGVGFPYGSQDVQPIVSIRGDRDKNVVDVSQYRLVGGVQGNLGILADVGEGNWTYEVSAIYSASKGDNSIIGINEANLLNSLDTSVRNADGSITCGTGSDGCVPVNLFSSNIYQEGGGTLTGAETAYLFDSREISTEVKQTMLSGYITGDAFTLPWNDQIVPLVLGAEFRKDEIITDANPVAAEGLLWGYFSDEGADGSRNLKEVFFETEAPLLRGEKWAEELTVTASGRWTDESFYDPETTFSLKAIYRPTEWFTIRGTRGTSYRAPNLRERFLNGTSGFATLSDPCVVPNAARISDPLDINSSETYDAAEDQRAQRILTACSANGIDPTSLGLQTDTQDRFEAGTSTEVSTGGSETLAAERSVSETYGFIFEQPFTDAFDLTLSATWYNIRITDSVAEPSGGFIVNNCYNNIDRPDGSSAFCGSINRDATTNRLQSINASFINIGLEGSEGTDFNIYYEQDFVVGENELSVSLDVQATKLKSAEQDILGDFDDNFGEPTFPEWRGGARLAIAYSDFRFNWSTRYIGKGEADEPDDFATYAPCDGLDVLCRPVYYTASYYTHSASINYSQDNWAVTVGVRNVFNEAPPKVDDSGVFSTRNIPLGVGYDLFGRTVFGTVSYSF</sequence>
<keyword evidence="8" id="KW-0675">Receptor</keyword>
<evidence type="ECO:0000259" key="7">
    <source>
        <dbReference type="Pfam" id="PF07715"/>
    </source>
</evidence>
<organism evidence="8 9">
    <name type="scientific">Brumicola pallidula DSM 14239 = ACAM 615</name>
    <dbReference type="NCBI Taxonomy" id="1121922"/>
    <lineage>
        <taxon>Bacteria</taxon>
        <taxon>Pseudomonadati</taxon>
        <taxon>Pseudomonadota</taxon>
        <taxon>Gammaproteobacteria</taxon>
        <taxon>Alteromonadales</taxon>
        <taxon>Alteromonadaceae</taxon>
        <taxon>Brumicola</taxon>
    </lineage>
</organism>
<dbReference type="GO" id="GO:0009279">
    <property type="term" value="C:cell outer membrane"/>
    <property type="evidence" value="ECO:0007669"/>
    <property type="project" value="UniProtKB-SubCell"/>
</dbReference>
<comment type="similarity">
    <text evidence="4">Belongs to the TonB-dependent receptor family.</text>
</comment>
<reference evidence="9" key="1">
    <citation type="journal article" date="2014" name="Environ. Microbiol.">
        <title>Comparative genomics of the marine bacterial genus Glaciecola reveals the high degree of genomic diversity and genomic characteristic for cold adaptation.</title>
        <authorList>
            <person name="Qin Q.L."/>
            <person name="Xie B.B."/>
            <person name="Yu Y."/>
            <person name="Shu Y.L."/>
            <person name="Rong J.C."/>
            <person name="Zhang Y.J."/>
            <person name="Zhao D.L."/>
            <person name="Chen X.L."/>
            <person name="Zhang X.Y."/>
            <person name="Chen B."/>
            <person name="Zhou B.C."/>
            <person name="Zhang Y.Z."/>
        </authorList>
    </citation>
    <scope>NUCLEOTIDE SEQUENCE [LARGE SCALE GENOMIC DNA]</scope>
    <source>
        <strain evidence="9">ACAM 615</strain>
    </source>
</reference>
<evidence type="ECO:0000256" key="5">
    <source>
        <dbReference type="SAM" id="SignalP"/>
    </source>
</evidence>
<keyword evidence="9" id="KW-1185">Reference proteome</keyword>